<keyword evidence="1" id="KW-0732">Signal</keyword>
<feature type="chain" id="PRO_5003070474" evidence="1">
    <location>
        <begin position="28"/>
        <end position="151"/>
    </location>
</feature>
<dbReference type="SUPFAM" id="SSF75169">
    <property type="entry name" value="DsrEFH-like"/>
    <property type="match status" value="1"/>
</dbReference>
<organism evidence="2 3">
    <name type="scientific">Sideroxydans lithotrophicus (strain ES-1)</name>
    <dbReference type="NCBI Taxonomy" id="580332"/>
    <lineage>
        <taxon>Bacteria</taxon>
        <taxon>Pseudomonadati</taxon>
        <taxon>Pseudomonadota</taxon>
        <taxon>Betaproteobacteria</taxon>
        <taxon>Nitrosomonadales</taxon>
        <taxon>Gallionellaceae</taxon>
        <taxon>Sideroxydans</taxon>
    </lineage>
</organism>
<dbReference type="Proteomes" id="UP000001625">
    <property type="component" value="Chromosome"/>
</dbReference>
<gene>
    <name evidence="2" type="ordered locus">Slit_1694</name>
</gene>
<name>D5CSJ1_SIDLE</name>
<dbReference type="PANTHER" id="PTHR37691">
    <property type="entry name" value="BLR3518 PROTEIN"/>
    <property type="match status" value="1"/>
</dbReference>
<dbReference type="AlphaFoldDB" id="D5CSJ1"/>
<dbReference type="InterPro" id="IPR003787">
    <property type="entry name" value="Sulphur_relay_DsrE/F-like"/>
</dbReference>
<protein>
    <submittedName>
        <fullName evidence="2">Uncharacterized protein</fullName>
    </submittedName>
</protein>
<proteinExistence type="predicted"/>
<dbReference type="HOGENOM" id="CLU_127515_1_1_4"/>
<dbReference type="EMBL" id="CP001965">
    <property type="protein sequence ID" value="ADE11927.1"/>
    <property type="molecule type" value="Genomic_DNA"/>
</dbReference>
<sequence length="151" mass="16304" precursor="true">MKHIARLKVVATAFFCALAFASSGVEAADTASGQNTLAREKVVIQVSDSVPAKWNLALNNAKNVQDAIGKDKVDVEIVAYGPGIDMLKFESEVGSRIDKALADGVRIVACENTMKNMKLTKPDMLSSIGYVPAGVVEIIRKQHEGWAYIRP</sequence>
<keyword evidence="3" id="KW-1185">Reference proteome</keyword>
<dbReference type="KEGG" id="slt:Slit_1694"/>
<dbReference type="STRING" id="580332.Slit_1694"/>
<dbReference type="PANTHER" id="PTHR37691:SF1">
    <property type="entry name" value="BLR3518 PROTEIN"/>
    <property type="match status" value="1"/>
</dbReference>
<dbReference type="eggNOG" id="COG1416">
    <property type="taxonomic scope" value="Bacteria"/>
</dbReference>
<dbReference type="Pfam" id="PF02635">
    <property type="entry name" value="DsrE"/>
    <property type="match status" value="1"/>
</dbReference>
<dbReference type="OrthoDB" id="5295901at2"/>
<accession>D5CSJ1</accession>
<evidence type="ECO:0000256" key="1">
    <source>
        <dbReference type="SAM" id="SignalP"/>
    </source>
</evidence>
<evidence type="ECO:0000313" key="3">
    <source>
        <dbReference type="Proteomes" id="UP000001625"/>
    </source>
</evidence>
<evidence type="ECO:0000313" key="2">
    <source>
        <dbReference type="EMBL" id="ADE11927.1"/>
    </source>
</evidence>
<reference evidence="2 3" key="1">
    <citation type="submission" date="2010-03" db="EMBL/GenBank/DDBJ databases">
        <title>Complete sequence of Sideroxydans lithotrophicus ES-1.</title>
        <authorList>
            <consortium name="US DOE Joint Genome Institute"/>
            <person name="Lucas S."/>
            <person name="Copeland A."/>
            <person name="Lapidus A."/>
            <person name="Cheng J.-F."/>
            <person name="Bruce D."/>
            <person name="Goodwin L."/>
            <person name="Pitluck S."/>
            <person name="Munk A.C."/>
            <person name="Detter J.C."/>
            <person name="Han C."/>
            <person name="Tapia R."/>
            <person name="Larimer F."/>
            <person name="Land M."/>
            <person name="Hauser L."/>
            <person name="Kyrpides N."/>
            <person name="Ivanova N."/>
            <person name="Emerson D."/>
            <person name="Woyke T."/>
        </authorList>
    </citation>
    <scope>NUCLEOTIDE SEQUENCE [LARGE SCALE GENOMIC DNA]</scope>
    <source>
        <strain evidence="2 3">ES-1</strain>
    </source>
</reference>
<dbReference type="RefSeq" id="WP_013029825.1">
    <property type="nucleotide sequence ID" value="NC_013959.1"/>
</dbReference>
<dbReference type="InterPro" id="IPR027396">
    <property type="entry name" value="DsrEFH-like"/>
</dbReference>
<feature type="signal peptide" evidence="1">
    <location>
        <begin position="1"/>
        <end position="27"/>
    </location>
</feature>
<dbReference type="Gene3D" id="3.40.1260.10">
    <property type="entry name" value="DsrEFH-like"/>
    <property type="match status" value="1"/>
</dbReference>